<protein>
    <submittedName>
        <fullName evidence="9">AI-2E family transporter</fullName>
    </submittedName>
</protein>
<accession>A0A918SGD1</accession>
<evidence type="ECO:0000256" key="4">
    <source>
        <dbReference type="ARBA" id="ARBA00022475"/>
    </source>
</evidence>
<name>A0A918SGD1_9FLAO</name>
<evidence type="ECO:0000256" key="8">
    <source>
        <dbReference type="SAM" id="Phobius"/>
    </source>
</evidence>
<keyword evidence="5 8" id="KW-0812">Transmembrane</keyword>
<sequence length="354" mass="39200">MTKGKQILFYSTLSVVGIYFLFLGLSNAKGFLAPFLTAIILALVVLPLSRKMERNHINRTYASLINTLLLFLLSLGFLVLLSLQVRSFINDWPKIEETMTPKVEQFKNFVFDHTPMTKNDLEQSDSGSGIPFVGSGSNRGKQALGFFSKSIGFIGTYLLTLIYIFFLLNYRKRFKEFLLRLFPDEKKKQVKEVVRKSAEVAQDYLLGKLILIGLLAVVYSIGLGFSGVSNFILVSIIAALLTLIPYVGNIIGLSLAMAFGYLTSGEMGVLIGVLITFTVSQFLESYVLQPYVVGDKVDLHPFTVIVVVVLGGALWGVIGMILAIPVMAIVAVIFQHIPPLQPFGFLFSRKKSSD</sequence>
<keyword evidence="7 8" id="KW-0472">Membrane</keyword>
<feature type="transmembrane region" description="Helical" evidence="8">
    <location>
        <begin position="31"/>
        <end position="49"/>
    </location>
</feature>
<reference evidence="9" key="1">
    <citation type="journal article" date="2014" name="Int. J. Syst. Evol. Microbiol.">
        <title>Complete genome sequence of Corynebacterium casei LMG S-19264T (=DSM 44701T), isolated from a smear-ripened cheese.</title>
        <authorList>
            <consortium name="US DOE Joint Genome Institute (JGI-PGF)"/>
            <person name="Walter F."/>
            <person name="Albersmeier A."/>
            <person name="Kalinowski J."/>
            <person name="Ruckert C."/>
        </authorList>
    </citation>
    <scope>NUCLEOTIDE SEQUENCE</scope>
    <source>
        <strain evidence="9">KCTC 12719</strain>
    </source>
</reference>
<keyword evidence="4" id="KW-1003">Cell membrane</keyword>
<evidence type="ECO:0000256" key="6">
    <source>
        <dbReference type="ARBA" id="ARBA00022989"/>
    </source>
</evidence>
<dbReference type="Proteomes" id="UP000610456">
    <property type="component" value="Unassembled WGS sequence"/>
</dbReference>
<feature type="transmembrane region" description="Helical" evidence="8">
    <location>
        <begin position="303"/>
        <end position="334"/>
    </location>
</feature>
<feature type="transmembrane region" description="Helical" evidence="8">
    <location>
        <begin position="231"/>
        <end position="255"/>
    </location>
</feature>
<evidence type="ECO:0000256" key="5">
    <source>
        <dbReference type="ARBA" id="ARBA00022692"/>
    </source>
</evidence>
<feature type="transmembrane region" description="Helical" evidence="8">
    <location>
        <begin position="205"/>
        <end position="225"/>
    </location>
</feature>
<evidence type="ECO:0000256" key="1">
    <source>
        <dbReference type="ARBA" id="ARBA00004651"/>
    </source>
</evidence>
<comment type="similarity">
    <text evidence="2">Belongs to the autoinducer-2 exporter (AI-2E) (TC 2.A.86) family.</text>
</comment>
<gene>
    <name evidence="9" type="ORF">GCM10007103_19240</name>
</gene>
<organism evidence="9 10">
    <name type="scientific">Salinimicrobium marinum</name>
    <dbReference type="NCBI Taxonomy" id="680283"/>
    <lineage>
        <taxon>Bacteria</taxon>
        <taxon>Pseudomonadati</taxon>
        <taxon>Bacteroidota</taxon>
        <taxon>Flavobacteriia</taxon>
        <taxon>Flavobacteriales</taxon>
        <taxon>Flavobacteriaceae</taxon>
        <taxon>Salinimicrobium</taxon>
    </lineage>
</organism>
<keyword evidence="6 8" id="KW-1133">Transmembrane helix</keyword>
<dbReference type="AlphaFoldDB" id="A0A918SGD1"/>
<dbReference type="InterPro" id="IPR002549">
    <property type="entry name" value="AI-2E-like"/>
</dbReference>
<evidence type="ECO:0000256" key="7">
    <source>
        <dbReference type="ARBA" id="ARBA00023136"/>
    </source>
</evidence>
<keyword evidence="3" id="KW-0813">Transport</keyword>
<evidence type="ECO:0000313" key="10">
    <source>
        <dbReference type="Proteomes" id="UP000610456"/>
    </source>
</evidence>
<dbReference type="EMBL" id="BMXB01000006">
    <property type="protein sequence ID" value="GHA37842.1"/>
    <property type="molecule type" value="Genomic_DNA"/>
</dbReference>
<keyword evidence="10" id="KW-1185">Reference proteome</keyword>
<evidence type="ECO:0000256" key="3">
    <source>
        <dbReference type="ARBA" id="ARBA00022448"/>
    </source>
</evidence>
<feature type="transmembrane region" description="Helical" evidence="8">
    <location>
        <begin position="267"/>
        <end position="283"/>
    </location>
</feature>
<evidence type="ECO:0000313" key="9">
    <source>
        <dbReference type="EMBL" id="GHA37842.1"/>
    </source>
</evidence>
<dbReference type="RefSeq" id="WP_189604527.1">
    <property type="nucleotide sequence ID" value="NZ_BMXB01000006.1"/>
</dbReference>
<comment type="caution">
    <text evidence="9">The sequence shown here is derived from an EMBL/GenBank/DDBJ whole genome shotgun (WGS) entry which is preliminary data.</text>
</comment>
<dbReference type="Pfam" id="PF01594">
    <property type="entry name" value="AI-2E_transport"/>
    <property type="match status" value="1"/>
</dbReference>
<dbReference type="PANTHER" id="PTHR21716:SF53">
    <property type="entry name" value="PERMEASE PERM-RELATED"/>
    <property type="match status" value="1"/>
</dbReference>
<comment type="subcellular location">
    <subcellularLocation>
        <location evidence="1">Cell membrane</location>
        <topology evidence="1">Multi-pass membrane protein</topology>
    </subcellularLocation>
</comment>
<feature type="transmembrane region" description="Helical" evidence="8">
    <location>
        <begin position="7"/>
        <end position="25"/>
    </location>
</feature>
<proteinExistence type="inferred from homology"/>
<feature type="transmembrane region" description="Helical" evidence="8">
    <location>
        <begin position="151"/>
        <end position="170"/>
    </location>
</feature>
<evidence type="ECO:0000256" key="2">
    <source>
        <dbReference type="ARBA" id="ARBA00009773"/>
    </source>
</evidence>
<feature type="transmembrane region" description="Helical" evidence="8">
    <location>
        <begin position="61"/>
        <end position="83"/>
    </location>
</feature>
<dbReference type="PANTHER" id="PTHR21716">
    <property type="entry name" value="TRANSMEMBRANE PROTEIN"/>
    <property type="match status" value="1"/>
</dbReference>
<dbReference type="GO" id="GO:0005886">
    <property type="term" value="C:plasma membrane"/>
    <property type="evidence" value="ECO:0007669"/>
    <property type="project" value="UniProtKB-SubCell"/>
</dbReference>
<reference evidence="9" key="2">
    <citation type="submission" date="2020-09" db="EMBL/GenBank/DDBJ databases">
        <authorList>
            <person name="Sun Q."/>
            <person name="Kim S."/>
        </authorList>
    </citation>
    <scope>NUCLEOTIDE SEQUENCE</scope>
    <source>
        <strain evidence="9">KCTC 12719</strain>
    </source>
</reference>